<dbReference type="SMART" id="SM00248">
    <property type="entry name" value="ANK"/>
    <property type="match status" value="2"/>
</dbReference>
<dbReference type="InterPro" id="IPR036770">
    <property type="entry name" value="Ankyrin_rpt-contain_sf"/>
</dbReference>
<keyword evidence="2" id="KW-1185">Reference proteome</keyword>
<evidence type="ECO:0000313" key="2">
    <source>
        <dbReference type="Proteomes" id="UP000248349"/>
    </source>
</evidence>
<dbReference type="GeneID" id="37078535"/>
<sequence>MASSSTPDRKPRTRPQSKGLVTQTITTVRCKLNAKSMPADLRTTVAEFLQKDDLIAFSESRRGVYNAISHKPCGACQDHPILPQEVYENHAAAAAERNKRLVVFDLHPLQGADSNSSPNANAGKSVSRYAAELYAPRLANAVTVSGSSILSLAVCRSRIDVVGLLLRHCADANYGGENTNRLPLDHLTSPFRRKAGRQYLPHDPDGLLRGAVAIVETLLAHGARFTRRAPWEIILWTGRADLIHRAVRNGVDLSKLTWGTSPPLNPLTALLHHPTLTAEKVTGAVLHAILSSAPRLMDITDECDRTFIHQVILAGHWNLAIALLPFPSKRWPIATDGTSALTLAIAHGKTRLIGGLMDRSEYELDYMHDTGLRRLGRNLHPPAPGSLPLLMAIDRATEFPRGCIH</sequence>
<dbReference type="Gene3D" id="1.25.40.20">
    <property type="entry name" value="Ankyrin repeat-containing domain"/>
    <property type="match status" value="1"/>
</dbReference>
<gene>
    <name evidence="1" type="ORF">BP01DRAFT_381431</name>
</gene>
<dbReference type="AlphaFoldDB" id="A0A318ZSS7"/>
<reference evidence="1 2" key="1">
    <citation type="submission" date="2016-12" db="EMBL/GenBank/DDBJ databases">
        <title>The genomes of Aspergillus section Nigri reveals drivers in fungal speciation.</title>
        <authorList>
            <consortium name="DOE Joint Genome Institute"/>
            <person name="Vesth T.C."/>
            <person name="Nybo J."/>
            <person name="Theobald S."/>
            <person name="Brandl J."/>
            <person name="Frisvad J.C."/>
            <person name="Nielsen K.F."/>
            <person name="Lyhne E.K."/>
            <person name="Kogle M.E."/>
            <person name="Kuo A."/>
            <person name="Riley R."/>
            <person name="Clum A."/>
            <person name="Nolan M."/>
            <person name="Lipzen A."/>
            <person name="Salamov A."/>
            <person name="Henrissat B."/>
            <person name="Wiebenga A."/>
            <person name="De Vries R.P."/>
            <person name="Grigoriev I.V."/>
            <person name="Mortensen U.H."/>
            <person name="Andersen M.R."/>
            <person name="Baker S.E."/>
        </authorList>
    </citation>
    <scope>NUCLEOTIDE SEQUENCE [LARGE SCALE GENOMIC DNA]</scope>
    <source>
        <strain evidence="1 2">JOP 1030-1</strain>
    </source>
</reference>
<protein>
    <recommendedName>
        <fullName evidence="3">Ankyrin</fullName>
    </recommendedName>
</protein>
<dbReference type="STRING" id="1450539.A0A318ZSS7"/>
<dbReference type="EMBL" id="KZ821226">
    <property type="protein sequence ID" value="PYH47010.1"/>
    <property type="molecule type" value="Genomic_DNA"/>
</dbReference>
<evidence type="ECO:0008006" key="3">
    <source>
        <dbReference type="Google" id="ProtNLM"/>
    </source>
</evidence>
<dbReference type="Proteomes" id="UP000248349">
    <property type="component" value="Unassembled WGS sequence"/>
</dbReference>
<organism evidence="1 2">
    <name type="scientific">Aspergillus saccharolyticus JOP 1030-1</name>
    <dbReference type="NCBI Taxonomy" id="1450539"/>
    <lineage>
        <taxon>Eukaryota</taxon>
        <taxon>Fungi</taxon>
        <taxon>Dikarya</taxon>
        <taxon>Ascomycota</taxon>
        <taxon>Pezizomycotina</taxon>
        <taxon>Eurotiomycetes</taxon>
        <taxon>Eurotiomycetidae</taxon>
        <taxon>Eurotiales</taxon>
        <taxon>Aspergillaceae</taxon>
        <taxon>Aspergillus</taxon>
        <taxon>Aspergillus subgen. Circumdati</taxon>
    </lineage>
</organism>
<dbReference type="InterPro" id="IPR002110">
    <property type="entry name" value="Ankyrin_rpt"/>
</dbReference>
<dbReference type="SUPFAM" id="SSF48403">
    <property type="entry name" value="Ankyrin repeat"/>
    <property type="match status" value="1"/>
</dbReference>
<name>A0A318ZSS7_9EURO</name>
<dbReference type="RefSeq" id="XP_025432992.1">
    <property type="nucleotide sequence ID" value="XM_025577306.1"/>
</dbReference>
<proteinExistence type="predicted"/>
<evidence type="ECO:0000313" key="1">
    <source>
        <dbReference type="EMBL" id="PYH47010.1"/>
    </source>
</evidence>
<dbReference type="OrthoDB" id="4455354at2759"/>
<accession>A0A318ZSS7</accession>